<protein>
    <submittedName>
        <fullName evidence="1">Uncharacterized protein</fullName>
    </submittedName>
</protein>
<dbReference type="GO" id="GO:0008915">
    <property type="term" value="F:lipid-A-disaccharide synthase activity"/>
    <property type="evidence" value="ECO:0007669"/>
    <property type="project" value="InterPro"/>
</dbReference>
<proteinExistence type="predicted"/>
<gene>
    <name evidence="1" type="ORF">Apau_0199</name>
</gene>
<dbReference type="AlphaFoldDB" id="E3CXP2"/>
<dbReference type="Proteomes" id="UP000005096">
    <property type="component" value="Chromosome"/>
</dbReference>
<name>E3CXP2_9BACT</name>
<dbReference type="STRING" id="584708.Apau_0199"/>
<dbReference type="PANTHER" id="PTHR30372">
    <property type="entry name" value="LIPID-A-DISACCHARIDE SYNTHASE"/>
    <property type="match status" value="1"/>
</dbReference>
<dbReference type="GO" id="GO:0009245">
    <property type="term" value="P:lipid A biosynthetic process"/>
    <property type="evidence" value="ECO:0007669"/>
    <property type="project" value="InterPro"/>
</dbReference>
<dbReference type="GO" id="GO:0005543">
    <property type="term" value="F:phospholipid binding"/>
    <property type="evidence" value="ECO:0007669"/>
    <property type="project" value="TreeGrafter"/>
</dbReference>
<dbReference type="eggNOG" id="COG0763">
    <property type="taxonomic scope" value="Bacteria"/>
</dbReference>
<reference evidence="1 2" key="1">
    <citation type="journal article" date="2010" name="Stand. Genomic Sci.">
        <title>Non-contiguous finished genome sequence of Aminomonas paucivorans type strain (GLU-3).</title>
        <authorList>
            <person name="Pitluck S."/>
            <person name="Yasawong M."/>
            <person name="Held B."/>
            <person name="Lapidus A."/>
            <person name="Nolan M."/>
            <person name="Copeland A."/>
            <person name="Lucas S."/>
            <person name="Del Rio T.G."/>
            <person name="Tice H."/>
            <person name="Cheng J.F."/>
            <person name="Chertkov O."/>
            <person name="Goodwin L."/>
            <person name="Tapia R."/>
            <person name="Han C."/>
            <person name="Liolios K."/>
            <person name="Ivanova N."/>
            <person name="Mavromatis K."/>
            <person name="Ovchinnikova G."/>
            <person name="Pati A."/>
            <person name="Chen A."/>
            <person name="Palaniappan K."/>
            <person name="Land M."/>
            <person name="Hauser L."/>
            <person name="Chang Y.J."/>
            <person name="Jeffries C.D."/>
            <person name="Pukall R."/>
            <person name="Spring S."/>
            <person name="Rohde M."/>
            <person name="Sikorski J."/>
            <person name="Goker M."/>
            <person name="Woyke T."/>
            <person name="Bristow J."/>
            <person name="Eisen J.A."/>
            <person name="Markowitz V."/>
            <person name="Hugenholtz P."/>
            <person name="Kyrpides N.C."/>
            <person name="Klenk H.P."/>
        </authorList>
    </citation>
    <scope>NUCLEOTIDE SEQUENCE [LARGE SCALE GENOMIC DNA]</scope>
    <source>
        <strain evidence="1 2">DSM 12260</strain>
    </source>
</reference>
<dbReference type="HOGENOM" id="CLU_023761_0_0_0"/>
<dbReference type="PANTHER" id="PTHR30372:SF5">
    <property type="entry name" value="LIPID-A-DISACCHARIDE SYNTHASE"/>
    <property type="match status" value="1"/>
</dbReference>
<dbReference type="GO" id="GO:0016020">
    <property type="term" value="C:membrane"/>
    <property type="evidence" value="ECO:0007669"/>
    <property type="project" value="GOC"/>
</dbReference>
<sequence length="391" mass="43611">MAAALRRLSENLRVTLVLLPCQYASGGEVRFGRTLPGVDRVQGFKSLMSERPWKALGEEVAGAPVRRSVLHLGGDLALSLLLGRALGAPVDAFALRPRWPKRVRRYFVPDERTLERFLKKGVPPEKLRLVGHPAFDSVEELDPEPEVRRRLGFWVDEPVAAFLCGSRPFEALHAFPFFVEAARLLVGRFPELQILFPMAPTLDPEQILEALEKADISWRGRVRPQEVELDPDHWARVVWDKPQEALSCCDLAVALPGTNNLQAVALRVPLLVAVPLNRAWEIPLDGMAGHLPLWIPGMKTLKKKLILRRSRKVGTVSLPNRLAGLPVVPELIGELTPELVAQGAGELYQDREAQREMMVRFAELDRRYRGASSLMARAVLEAGAEEEGEDA</sequence>
<keyword evidence="2" id="KW-1185">Reference proteome</keyword>
<accession>E3CXP2</accession>
<evidence type="ECO:0000313" key="1">
    <source>
        <dbReference type="EMBL" id="EFQ22635.1"/>
    </source>
</evidence>
<dbReference type="EMBL" id="CM001022">
    <property type="protein sequence ID" value="EFQ22635.1"/>
    <property type="molecule type" value="Genomic_DNA"/>
</dbReference>
<dbReference type="RefSeq" id="WP_006299779.1">
    <property type="nucleotide sequence ID" value="NZ_CM001022.1"/>
</dbReference>
<dbReference type="Pfam" id="PF02684">
    <property type="entry name" value="LpxB"/>
    <property type="match status" value="1"/>
</dbReference>
<dbReference type="InterPro" id="IPR003835">
    <property type="entry name" value="Glyco_trans_19"/>
</dbReference>
<organism evidence="1 2">
    <name type="scientific">Aminomonas paucivorans DSM 12260</name>
    <dbReference type="NCBI Taxonomy" id="584708"/>
    <lineage>
        <taxon>Bacteria</taxon>
        <taxon>Thermotogati</taxon>
        <taxon>Synergistota</taxon>
        <taxon>Synergistia</taxon>
        <taxon>Synergistales</taxon>
        <taxon>Synergistaceae</taxon>
        <taxon>Aminomonas</taxon>
    </lineage>
</organism>
<dbReference type="SUPFAM" id="SSF53756">
    <property type="entry name" value="UDP-Glycosyltransferase/glycogen phosphorylase"/>
    <property type="match status" value="1"/>
</dbReference>
<dbReference type="PaxDb" id="584708-Apau_0199"/>
<evidence type="ECO:0000313" key="2">
    <source>
        <dbReference type="Proteomes" id="UP000005096"/>
    </source>
</evidence>
<dbReference type="OrthoDB" id="2007at2"/>